<dbReference type="InterPro" id="IPR006162">
    <property type="entry name" value="Ppantetheine_attach_site"/>
</dbReference>
<dbReference type="Gene3D" id="3.40.50.12780">
    <property type="entry name" value="N-terminal domain of ligase-like"/>
    <property type="match status" value="1"/>
</dbReference>
<feature type="compositionally biased region" description="Pro residues" evidence="4">
    <location>
        <begin position="46"/>
        <end position="56"/>
    </location>
</feature>
<dbReference type="PROSITE" id="PS50075">
    <property type="entry name" value="CARRIER"/>
    <property type="match status" value="1"/>
</dbReference>
<dbReference type="SUPFAM" id="SSF47336">
    <property type="entry name" value="ACP-like"/>
    <property type="match status" value="1"/>
</dbReference>
<name>A0A097CRU1_9ACTN</name>
<dbReference type="GO" id="GO:0003824">
    <property type="term" value="F:catalytic activity"/>
    <property type="evidence" value="ECO:0007669"/>
    <property type="project" value="InterPro"/>
</dbReference>
<dbReference type="GO" id="GO:0005737">
    <property type="term" value="C:cytoplasm"/>
    <property type="evidence" value="ECO:0007669"/>
    <property type="project" value="TreeGrafter"/>
</dbReference>
<dbReference type="Pfam" id="PF00668">
    <property type="entry name" value="Condensation"/>
    <property type="match status" value="1"/>
</dbReference>
<dbReference type="CDD" id="cd05930">
    <property type="entry name" value="A_NRPS"/>
    <property type="match status" value="1"/>
</dbReference>
<dbReference type="GO" id="GO:0043041">
    <property type="term" value="P:amino acid activation for nonribosomal peptide biosynthetic process"/>
    <property type="evidence" value="ECO:0007669"/>
    <property type="project" value="TreeGrafter"/>
</dbReference>
<dbReference type="GO" id="GO:0044550">
    <property type="term" value="P:secondary metabolite biosynthetic process"/>
    <property type="evidence" value="ECO:0007669"/>
    <property type="project" value="UniProtKB-ARBA"/>
</dbReference>
<dbReference type="InterPro" id="IPR010071">
    <property type="entry name" value="AA_adenyl_dom"/>
</dbReference>
<dbReference type="InterPro" id="IPR009081">
    <property type="entry name" value="PP-bd_ACP"/>
</dbReference>
<dbReference type="SUPFAM" id="SSF56801">
    <property type="entry name" value="Acetyl-CoA synthetase-like"/>
    <property type="match status" value="1"/>
</dbReference>
<dbReference type="InterPro" id="IPR001242">
    <property type="entry name" value="Condensation_dom"/>
</dbReference>
<reference evidence="6" key="1">
    <citation type="journal article" date="2016" name="Appl. Microbiol. Biotechnol.">
        <title>Anti-MRSA and anti-TB metabolites from marine-derived Verrucosispora sp. MS100047.</title>
        <authorList>
            <person name="Huang P."/>
            <person name="Xie F."/>
            <person name="Ren B."/>
            <person name="Wang Q."/>
            <person name="Wang J."/>
            <person name="Wang Q."/>
            <person name="Abdel-Mageed W.M."/>
            <person name="Liu M."/>
            <person name="Han J."/>
            <person name="Oyeleye A."/>
            <person name="Shen J."/>
            <person name="Song F."/>
            <person name="Dai H."/>
            <person name="Liu X."/>
            <person name="Zhang L."/>
        </authorList>
    </citation>
    <scope>NUCLEOTIDE SEQUENCE</scope>
    <source>
        <strain evidence="6">MS100047</strain>
    </source>
</reference>
<keyword evidence="3" id="KW-0597">Phosphoprotein</keyword>
<feature type="region of interest" description="Disordered" evidence="4">
    <location>
        <begin position="38"/>
        <end position="59"/>
    </location>
</feature>
<keyword evidence="2" id="KW-0596">Phosphopantetheine</keyword>
<feature type="domain" description="Carrier" evidence="5">
    <location>
        <begin position="760"/>
        <end position="835"/>
    </location>
</feature>
<sequence length="835" mass="88777">MTEALTSAGPTSRPGTPAELSDDPRHVEYWRRHLRGAPPRLGLPYDRPPVSAPPASPASCELTLPPTVGRAVAVLARRERASTLMVVTAAVAAWASRLTGQDDILVTTPLARARHPERVLPVTVRLDCSGEPTFTDVLRRTREVLLDALAHRNLDASTLSAIAGPPQLVVSVSDTPPAMVDGAQLQLWWADDGSRAALHYRSPWFTATTAQRLLHQLTLLLAGAAAQDSTRLSDLPMLSPADQELLDRLPRPGATPVTAVPAQLFAEVAATHPDATAVRTRNTSISYRDLDVRATKLAHHLRQAGAGPGSVVGVCVGRGIDLPLSFLAVLKSGAVYLPLDPRHPAERLRDILDAADATLVVSTASEAVAVAAHTGPLLLLDRDEAAIAAQPDTPVTDLPDPAELAYLIYTSGSTGRPKGVEVTQAGLANLAVTLREEFAVGPQDRVSLFSSAAFDASVWEMTMAFAGGATLGVLTTAEAAPAEIAAEIRELGLTVGTYPPTLLRALTPDDLGDPRLVVSAGEQCDTDLAAAWAPGRRFVNAYGPTETTVCATFTDVAAPVTDAPAIGTALPNLAVHLLDHRLRPVPVGAPGEIFVAGVGLARGYRRQPALTAAAFLPDPHGPAGSRMYRTGDLGRFGNDGRLYHLGRVDHQVKLRGFRVELGEIEHHLMAQPMVRDAAVVMRRDGDHDRLVAYLTVDEASTDPVALRGALRAALSRALPEYMLPAAYVVLDAMPLNSSGKIDRAALPESSGEAPAGPVEQWQTPDEQRIAGLWRDALGVAQVRRTDSFFELGGHSLVAAQMIGSVRQAYQLNRLPMRLLFEKPVLADFAAAVARL</sequence>
<dbReference type="PROSITE" id="PS00455">
    <property type="entry name" value="AMP_BINDING"/>
    <property type="match status" value="1"/>
</dbReference>
<dbReference type="InterPro" id="IPR045851">
    <property type="entry name" value="AMP-bd_C_sf"/>
</dbReference>
<dbReference type="GO" id="GO:0031177">
    <property type="term" value="F:phosphopantetheine binding"/>
    <property type="evidence" value="ECO:0007669"/>
    <property type="project" value="TreeGrafter"/>
</dbReference>
<comment type="cofactor">
    <cofactor evidence="1">
        <name>pantetheine 4'-phosphate</name>
        <dbReference type="ChEBI" id="CHEBI:47942"/>
    </cofactor>
</comment>
<dbReference type="Gene3D" id="3.30.559.30">
    <property type="entry name" value="Nonribosomal peptide synthetase, condensation domain"/>
    <property type="match status" value="1"/>
</dbReference>
<dbReference type="Gene3D" id="3.30.300.30">
    <property type="match status" value="1"/>
</dbReference>
<dbReference type="SUPFAM" id="SSF52777">
    <property type="entry name" value="CoA-dependent acyltransferases"/>
    <property type="match status" value="1"/>
</dbReference>
<organism evidence="6">
    <name type="scientific">Verrucosispora sp. MS100047</name>
    <dbReference type="NCBI Taxonomy" id="1410949"/>
    <lineage>
        <taxon>Bacteria</taxon>
        <taxon>Bacillati</taxon>
        <taxon>Actinomycetota</taxon>
        <taxon>Actinomycetes</taxon>
        <taxon>Micromonosporales</taxon>
        <taxon>Micromonosporaceae</taxon>
        <taxon>Micromonospora</taxon>
    </lineage>
</organism>
<dbReference type="Pfam" id="PF00501">
    <property type="entry name" value="AMP-binding"/>
    <property type="match status" value="1"/>
</dbReference>
<dbReference type="InterPro" id="IPR000873">
    <property type="entry name" value="AMP-dep_synth/lig_dom"/>
</dbReference>
<dbReference type="Gene3D" id="1.10.1200.10">
    <property type="entry name" value="ACP-like"/>
    <property type="match status" value="1"/>
</dbReference>
<evidence type="ECO:0000256" key="4">
    <source>
        <dbReference type="SAM" id="MobiDB-lite"/>
    </source>
</evidence>
<evidence type="ECO:0000313" key="6">
    <source>
        <dbReference type="EMBL" id="AIS85364.1"/>
    </source>
</evidence>
<dbReference type="PANTHER" id="PTHR45527">
    <property type="entry name" value="NONRIBOSOMAL PEPTIDE SYNTHETASE"/>
    <property type="match status" value="1"/>
</dbReference>
<dbReference type="InterPro" id="IPR036736">
    <property type="entry name" value="ACP-like_sf"/>
</dbReference>
<dbReference type="Pfam" id="PF00550">
    <property type="entry name" value="PP-binding"/>
    <property type="match status" value="1"/>
</dbReference>
<accession>A0A097CRU1</accession>
<dbReference type="FunFam" id="3.40.50.12780:FF:000012">
    <property type="entry name" value="Non-ribosomal peptide synthetase"/>
    <property type="match status" value="1"/>
</dbReference>
<dbReference type="InterPro" id="IPR025110">
    <property type="entry name" value="AMP-bd_C"/>
</dbReference>
<evidence type="ECO:0000256" key="1">
    <source>
        <dbReference type="ARBA" id="ARBA00001957"/>
    </source>
</evidence>
<dbReference type="PROSITE" id="PS00012">
    <property type="entry name" value="PHOSPHOPANTETHEINE"/>
    <property type="match status" value="1"/>
</dbReference>
<evidence type="ECO:0000259" key="5">
    <source>
        <dbReference type="PROSITE" id="PS50075"/>
    </source>
</evidence>
<feature type="region of interest" description="Disordered" evidence="4">
    <location>
        <begin position="1"/>
        <end position="23"/>
    </location>
</feature>
<dbReference type="FunFam" id="3.40.50.980:FF:000001">
    <property type="entry name" value="Non-ribosomal peptide synthetase"/>
    <property type="match status" value="1"/>
</dbReference>
<dbReference type="NCBIfam" id="TIGR01733">
    <property type="entry name" value="AA-adenyl-dom"/>
    <property type="match status" value="1"/>
</dbReference>
<dbReference type="FunFam" id="3.30.300.30:FF:000010">
    <property type="entry name" value="Enterobactin synthetase component F"/>
    <property type="match status" value="1"/>
</dbReference>
<feature type="compositionally biased region" description="Polar residues" evidence="4">
    <location>
        <begin position="1"/>
        <end position="14"/>
    </location>
</feature>
<dbReference type="PANTHER" id="PTHR45527:SF1">
    <property type="entry name" value="FATTY ACID SYNTHASE"/>
    <property type="match status" value="1"/>
</dbReference>
<dbReference type="EMBL" id="KF826639">
    <property type="protein sequence ID" value="AIS85364.1"/>
    <property type="molecule type" value="Genomic_DNA"/>
</dbReference>
<protein>
    <submittedName>
        <fullName evidence="6">McnC protein</fullName>
    </submittedName>
</protein>
<dbReference type="AlphaFoldDB" id="A0A097CRU1"/>
<dbReference type="InterPro" id="IPR020845">
    <property type="entry name" value="AMP-binding_CS"/>
</dbReference>
<dbReference type="InterPro" id="IPR042099">
    <property type="entry name" value="ANL_N_sf"/>
</dbReference>
<proteinExistence type="predicted"/>
<evidence type="ECO:0000256" key="2">
    <source>
        <dbReference type="ARBA" id="ARBA00022450"/>
    </source>
</evidence>
<evidence type="ECO:0000256" key="3">
    <source>
        <dbReference type="ARBA" id="ARBA00022553"/>
    </source>
</evidence>
<dbReference type="Pfam" id="PF13193">
    <property type="entry name" value="AMP-binding_C"/>
    <property type="match status" value="1"/>
</dbReference>
<gene>
    <name evidence="6" type="ORF">VASRM7_126</name>
</gene>